<protein>
    <submittedName>
        <fullName evidence="1">Uncharacterized protein</fullName>
    </submittedName>
</protein>
<sequence>MDEENTRNKPPNIRKRHRICRYKVLDPHLKLFRDALLIDDNARPHRVPLVNDYLGGKEWSSSPDLSPIEYNDKPKYLFLTHQTPASAKAKPVPQVHLPSMIKTVKNTRKQKDSLIRQTKHREKLHSKTKDFVPYENIFNKPPERTTVLESASLTADSSHDCVKYEVNDMVLD</sequence>
<reference evidence="1 2" key="1">
    <citation type="submission" date="2021-06" db="EMBL/GenBank/DDBJ databases">
        <title>Caerostris extrusa draft genome.</title>
        <authorList>
            <person name="Kono N."/>
            <person name="Arakawa K."/>
        </authorList>
    </citation>
    <scope>NUCLEOTIDE SEQUENCE [LARGE SCALE GENOMIC DNA]</scope>
</reference>
<organism evidence="1 2">
    <name type="scientific">Caerostris extrusa</name>
    <name type="common">Bark spider</name>
    <name type="synonym">Caerostris bankana</name>
    <dbReference type="NCBI Taxonomy" id="172846"/>
    <lineage>
        <taxon>Eukaryota</taxon>
        <taxon>Metazoa</taxon>
        <taxon>Ecdysozoa</taxon>
        <taxon>Arthropoda</taxon>
        <taxon>Chelicerata</taxon>
        <taxon>Arachnida</taxon>
        <taxon>Araneae</taxon>
        <taxon>Araneomorphae</taxon>
        <taxon>Entelegynae</taxon>
        <taxon>Araneoidea</taxon>
        <taxon>Araneidae</taxon>
        <taxon>Caerostris</taxon>
    </lineage>
</organism>
<dbReference type="AlphaFoldDB" id="A0AAV4S948"/>
<proteinExistence type="predicted"/>
<evidence type="ECO:0000313" key="2">
    <source>
        <dbReference type="Proteomes" id="UP001054945"/>
    </source>
</evidence>
<gene>
    <name evidence="1" type="ORF">CEXT_483841</name>
</gene>
<accession>A0AAV4S948</accession>
<dbReference type="EMBL" id="BPLR01009184">
    <property type="protein sequence ID" value="GIY30175.1"/>
    <property type="molecule type" value="Genomic_DNA"/>
</dbReference>
<keyword evidence="2" id="KW-1185">Reference proteome</keyword>
<evidence type="ECO:0000313" key="1">
    <source>
        <dbReference type="EMBL" id="GIY30175.1"/>
    </source>
</evidence>
<name>A0AAV4S948_CAEEX</name>
<comment type="caution">
    <text evidence="1">The sequence shown here is derived from an EMBL/GenBank/DDBJ whole genome shotgun (WGS) entry which is preliminary data.</text>
</comment>
<dbReference type="Proteomes" id="UP001054945">
    <property type="component" value="Unassembled WGS sequence"/>
</dbReference>